<reference evidence="6 7" key="1">
    <citation type="submission" date="2021-01" db="EMBL/GenBank/DDBJ databases">
        <title>Sequencing the genomes of 1000 actinobacteria strains.</title>
        <authorList>
            <person name="Klenk H.-P."/>
        </authorList>
    </citation>
    <scope>NUCLEOTIDE SEQUENCE [LARGE SCALE GENOMIC DNA]</scope>
    <source>
        <strain evidence="6 7">DSM 18662</strain>
    </source>
</reference>
<dbReference type="RefSeq" id="WP_338041307.1">
    <property type="nucleotide sequence ID" value="NZ_BAAAQP010000003.1"/>
</dbReference>
<name>A0ABS2RP75_9ACTN</name>
<dbReference type="CDD" id="cd06558">
    <property type="entry name" value="crotonase-like"/>
    <property type="match status" value="1"/>
</dbReference>
<comment type="caution">
    <text evidence="6">The sequence shown here is derived from an EMBL/GenBank/DDBJ whole genome shotgun (WGS) entry which is preliminary data.</text>
</comment>
<dbReference type="Gene3D" id="3.90.226.10">
    <property type="entry name" value="2-enoyl-CoA Hydratase, Chain A, domain 1"/>
    <property type="match status" value="1"/>
</dbReference>
<dbReference type="Proteomes" id="UP000704762">
    <property type="component" value="Unassembled WGS sequence"/>
</dbReference>
<gene>
    <name evidence="6" type="ORF">JOE57_002665</name>
</gene>
<dbReference type="InterPro" id="IPR001753">
    <property type="entry name" value="Enoyl-CoA_hydra/iso"/>
</dbReference>
<evidence type="ECO:0000256" key="3">
    <source>
        <dbReference type="ARBA" id="ARBA00023239"/>
    </source>
</evidence>
<dbReference type="PANTHER" id="PTHR11941:SF169">
    <property type="entry name" value="(7AS)-7A-METHYL-1,5-DIOXO-2,3,5,6,7,7A-HEXAHYDRO-1H-INDENE-CARBOXYL-COA HYDROLASE"/>
    <property type="match status" value="1"/>
</dbReference>
<evidence type="ECO:0000256" key="5">
    <source>
        <dbReference type="SAM" id="MobiDB-lite"/>
    </source>
</evidence>
<organism evidence="6 7">
    <name type="scientific">Microlunatus panaciterrae</name>
    <dbReference type="NCBI Taxonomy" id="400768"/>
    <lineage>
        <taxon>Bacteria</taxon>
        <taxon>Bacillati</taxon>
        <taxon>Actinomycetota</taxon>
        <taxon>Actinomycetes</taxon>
        <taxon>Propionibacteriales</taxon>
        <taxon>Propionibacteriaceae</taxon>
        <taxon>Microlunatus</taxon>
    </lineage>
</organism>
<feature type="region of interest" description="Disordered" evidence="5">
    <location>
        <begin position="248"/>
        <end position="273"/>
    </location>
</feature>
<accession>A0ABS2RP75</accession>
<dbReference type="SUPFAM" id="SSF52096">
    <property type="entry name" value="ClpP/crotonase"/>
    <property type="match status" value="1"/>
</dbReference>
<keyword evidence="2" id="KW-0443">Lipid metabolism</keyword>
<dbReference type="InterPro" id="IPR029045">
    <property type="entry name" value="ClpP/crotonase-like_dom_sf"/>
</dbReference>
<evidence type="ECO:0000313" key="6">
    <source>
        <dbReference type="EMBL" id="MBM7799744.1"/>
    </source>
</evidence>
<dbReference type="PANTHER" id="PTHR11941">
    <property type="entry name" value="ENOYL-COA HYDRATASE-RELATED"/>
    <property type="match status" value="1"/>
</dbReference>
<evidence type="ECO:0000313" key="7">
    <source>
        <dbReference type="Proteomes" id="UP000704762"/>
    </source>
</evidence>
<proteinExistence type="inferred from homology"/>
<evidence type="ECO:0000256" key="2">
    <source>
        <dbReference type="ARBA" id="ARBA00023098"/>
    </source>
</evidence>
<dbReference type="EMBL" id="JAFBCF010000001">
    <property type="protein sequence ID" value="MBM7799744.1"/>
    <property type="molecule type" value="Genomic_DNA"/>
</dbReference>
<evidence type="ECO:0000256" key="1">
    <source>
        <dbReference type="ARBA" id="ARBA00005254"/>
    </source>
</evidence>
<keyword evidence="3" id="KW-0456">Lyase</keyword>
<dbReference type="InterPro" id="IPR014748">
    <property type="entry name" value="Enoyl-CoA_hydra_C"/>
</dbReference>
<dbReference type="InterPro" id="IPR018376">
    <property type="entry name" value="Enoyl-CoA_hyd/isom_CS"/>
</dbReference>
<dbReference type="Gene3D" id="1.10.12.10">
    <property type="entry name" value="Lyase 2-enoyl-coa Hydratase, Chain A, domain 2"/>
    <property type="match status" value="1"/>
</dbReference>
<feature type="compositionally biased region" description="Low complexity" evidence="5">
    <location>
        <begin position="262"/>
        <end position="273"/>
    </location>
</feature>
<sequence length="273" mass="28083">MAVRIERTSEFVAEIVMDRPEALNAVSTEQAAAIAAACAELASDPSVRAVVLSSSASRAFCVGADLKERAGFSDEDLRAQRPVARAAYGGVLGLPVPVIAAVEGYALGGGCELALACDLIVASNTAVFALPEVGVGLIPGGGGTQLLPRRIGWNRAADLIFSTRRVGAEEALQIGLADRRVPAGLARLTAVELAEGIATRSPVAVRNAKAALRRGFDVGLPAGLEIEDLAWADTAFSADRAEGIAAFNEKRAPRWPDPPAGPGSRSPGGSSHP</sequence>
<dbReference type="PROSITE" id="PS00166">
    <property type="entry name" value="ENOYL_COA_HYDRATASE"/>
    <property type="match status" value="1"/>
</dbReference>
<dbReference type="Pfam" id="PF00378">
    <property type="entry name" value="ECH_1"/>
    <property type="match status" value="1"/>
</dbReference>
<protein>
    <submittedName>
        <fullName evidence="6">Enoyl-CoA hydratase/carnithine racemase</fullName>
    </submittedName>
</protein>
<comment type="similarity">
    <text evidence="1 4">Belongs to the enoyl-CoA hydratase/isomerase family.</text>
</comment>
<evidence type="ECO:0000256" key="4">
    <source>
        <dbReference type="RuleBase" id="RU003707"/>
    </source>
</evidence>
<keyword evidence="7" id="KW-1185">Reference proteome</keyword>